<feature type="compositionally biased region" description="Basic and acidic residues" evidence="1">
    <location>
        <begin position="53"/>
        <end position="67"/>
    </location>
</feature>
<dbReference type="EMBL" id="BATA01000015">
    <property type="protein sequence ID" value="GAD52120.1"/>
    <property type="molecule type" value="Genomic_DNA"/>
</dbReference>
<feature type="region of interest" description="Disordered" evidence="1">
    <location>
        <begin position="36"/>
        <end position="67"/>
    </location>
</feature>
<sequence>MTKRPTRTTLRRPRPTDDSFVRFALFALSFVSRAPPDSDFALVRPLRDDDDERRDRHRDDDAVEREQ</sequence>
<organism evidence="2 3">
    <name type="scientific">Halarchaeum acidiphilum MH1-52-1</name>
    <dbReference type="NCBI Taxonomy" id="1261545"/>
    <lineage>
        <taxon>Archaea</taxon>
        <taxon>Methanobacteriati</taxon>
        <taxon>Methanobacteriota</taxon>
        <taxon>Stenosarchaea group</taxon>
        <taxon>Halobacteria</taxon>
        <taxon>Halobacteriales</taxon>
        <taxon>Halobacteriaceae</taxon>
    </lineage>
</organism>
<dbReference type="Proteomes" id="UP000016986">
    <property type="component" value="Unassembled WGS sequence"/>
</dbReference>
<keyword evidence="3" id="KW-1185">Reference proteome</keyword>
<evidence type="ECO:0000313" key="3">
    <source>
        <dbReference type="Proteomes" id="UP000016986"/>
    </source>
</evidence>
<dbReference type="AlphaFoldDB" id="U2YSY0"/>
<protein>
    <submittedName>
        <fullName evidence="2">Uncharacterized protein</fullName>
    </submittedName>
</protein>
<accession>U2YSY0</accession>
<reference evidence="2 3" key="1">
    <citation type="submission" date="2013-09" db="EMBL/GenBank/DDBJ databases">
        <title>Whole genome sequencing of Halarchaeum acidiphilum strain MH1-52-1.</title>
        <authorList>
            <person name="Shimane Y."/>
            <person name="Minegishi H."/>
            <person name="Nishi S."/>
            <person name="Echigo A."/>
            <person name="Shuto A."/>
            <person name="Konishi M."/>
            <person name="Ito T."/>
            <person name="Ohkuma M."/>
            <person name="Ohta Y."/>
            <person name="Nagano Y."/>
            <person name="Tsubouchi T."/>
            <person name="Mori K."/>
            <person name="Usui K."/>
            <person name="Kamekura M."/>
            <person name="Usami R."/>
            <person name="Takaki Y."/>
            <person name="Hatada Y."/>
        </authorList>
    </citation>
    <scope>NUCLEOTIDE SEQUENCE [LARGE SCALE GENOMIC DNA]</scope>
    <source>
        <strain evidence="2 3">JCM 16109</strain>
    </source>
</reference>
<gene>
    <name evidence="2" type="ORF">MBEHAL_0880</name>
</gene>
<evidence type="ECO:0000313" key="2">
    <source>
        <dbReference type="EMBL" id="GAD52120.1"/>
    </source>
</evidence>
<proteinExistence type="predicted"/>
<evidence type="ECO:0000256" key="1">
    <source>
        <dbReference type="SAM" id="MobiDB-lite"/>
    </source>
</evidence>
<comment type="caution">
    <text evidence="2">The sequence shown here is derived from an EMBL/GenBank/DDBJ whole genome shotgun (WGS) entry which is preliminary data.</text>
</comment>
<name>U2YSY0_9EURY</name>